<keyword evidence="4" id="KW-1185">Reference proteome</keyword>
<proteinExistence type="predicted"/>
<evidence type="ECO:0000313" key="4">
    <source>
        <dbReference type="Proteomes" id="UP000321790"/>
    </source>
</evidence>
<accession>A0A5C7B5F7</accession>
<comment type="caution">
    <text evidence="3">The sequence shown here is derived from an EMBL/GenBank/DDBJ whole genome shotgun (WGS) entry which is preliminary data.</text>
</comment>
<feature type="transmembrane region" description="Helical" evidence="1">
    <location>
        <begin position="83"/>
        <end position="102"/>
    </location>
</feature>
<gene>
    <name evidence="3" type="ORF">FUA26_01140</name>
</gene>
<evidence type="ECO:0008006" key="5">
    <source>
        <dbReference type="Google" id="ProtNLM"/>
    </source>
</evidence>
<dbReference type="Proteomes" id="UP000321790">
    <property type="component" value="Unassembled WGS sequence"/>
</dbReference>
<feature type="transmembrane region" description="Helical" evidence="1">
    <location>
        <begin position="28"/>
        <end position="46"/>
    </location>
</feature>
<keyword evidence="1" id="KW-0472">Membrane</keyword>
<feature type="transmembrane region" description="Helical" evidence="1">
    <location>
        <begin position="53"/>
        <end position="71"/>
    </location>
</feature>
<evidence type="ECO:0000256" key="1">
    <source>
        <dbReference type="SAM" id="Phobius"/>
    </source>
</evidence>
<name>A0A5C7B5F7_9FLAO</name>
<protein>
    <recommendedName>
        <fullName evidence="5">Lipoprotein</fullName>
    </recommendedName>
</protein>
<reference evidence="4" key="1">
    <citation type="submission" date="2019-08" db="EMBL/GenBank/DDBJ databases">
        <title>Seonamhaeicola sediminis sp. nov., isolated from marine sediment.</title>
        <authorList>
            <person name="Cao W.R."/>
        </authorList>
    </citation>
    <scope>NUCLEOTIDE SEQUENCE [LARGE SCALE GENOMIC DNA]</scope>
    <source>
        <strain evidence="4">Gy8</strain>
    </source>
</reference>
<evidence type="ECO:0000313" key="3">
    <source>
        <dbReference type="EMBL" id="TXE15143.1"/>
    </source>
</evidence>
<organism evidence="3 4">
    <name type="scientific">Seonamhaeicola algicola</name>
    <dbReference type="NCBI Taxonomy" id="1719036"/>
    <lineage>
        <taxon>Bacteria</taxon>
        <taxon>Pseudomonadati</taxon>
        <taxon>Bacteroidota</taxon>
        <taxon>Flavobacteriia</taxon>
        <taxon>Flavobacteriales</taxon>
        <taxon>Flavobacteriaceae</taxon>
    </lineage>
</organism>
<dbReference type="AlphaFoldDB" id="A0A5C7B5F7"/>
<keyword evidence="1" id="KW-0812">Transmembrane</keyword>
<feature type="signal peptide" evidence="2">
    <location>
        <begin position="1"/>
        <end position="18"/>
    </location>
</feature>
<dbReference type="RefSeq" id="WP_147130632.1">
    <property type="nucleotide sequence ID" value="NZ_VOSC01000005.1"/>
</dbReference>
<feature type="chain" id="PRO_5023041886" description="Lipoprotein" evidence="2">
    <location>
        <begin position="19"/>
        <end position="118"/>
    </location>
</feature>
<evidence type="ECO:0000256" key="2">
    <source>
        <dbReference type="SAM" id="SignalP"/>
    </source>
</evidence>
<sequence length="118" mass="12729">MKTFLLLATLMVCTVSHAQFPSEDDKLHIIAGAVISTGVYTMVYIKTKDKKKAFWYSLGVATIAGITKETIDSGKPNNKFDTGEAAVTALGGLAASFTLHIFTGKKKAKKKQAFLLTN</sequence>
<keyword evidence="2" id="KW-0732">Signal</keyword>
<dbReference type="OrthoDB" id="1451800at2"/>
<keyword evidence="1" id="KW-1133">Transmembrane helix</keyword>
<dbReference type="EMBL" id="VOSC01000005">
    <property type="protein sequence ID" value="TXE15143.1"/>
    <property type="molecule type" value="Genomic_DNA"/>
</dbReference>